<evidence type="ECO:0000256" key="3">
    <source>
        <dbReference type="ARBA" id="ARBA00022538"/>
    </source>
</evidence>
<dbReference type="PIRSF" id="PIRSF001296">
    <property type="entry name" value="K_ATPase_KdpC"/>
    <property type="match status" value="1"/>
</dbReference>
<evidence type="ECO:0000256" key="4">
    <source>
        <dbReference type="ARBA" id="ARBA00022692"/>
    </source>
</evidence>
<dbReference type="Pfam" id="PF02669">
    <property type="entry name" value="KdpC"/>
    <property type="match status" value="1"/>
</dbReference>
<comment type="caution">
    <text evidence="12">The sequence shown here is derived from an EMBL/GenBank/DDBJ whole genome shotgun (WGS) entry which is preliminary data.</text>
</comment>
<dbReference type="NCBIfam" id="TIGR00681">
    <property type="entry name" value="kdpC"/>
    <property type="match status" value="1"/>
</dbReference>
<dbReference type="Proteomes" id="UP000176005">
    <property type="component" value="Unassembled WGS sequence"/>
</dbReference>
<comment type="similarity">
    <text evidence="11">Belongs to the KdpC family.</text>
</comment>
<protein>
    <recommendedName>
        <fullName evidence="11">Potassium-transporting ATPase KdpC subunit</fullName>
    </recommendedName>
    <alternativeName>
        <fullName evidence="11">ATP phosphohydrolase [potassium-transporting] C chain</fullName>
    </alternativeName>
    <alternativeName>
        <fullName evidence="11">Potassium-binding and translocating subunit C</fullName>
    </alternativeName>
    <alternativeName>
        <fullName evidence="11">Potassium-translocating ATPase C chain</fullName>
    </alternativeName>
</protein>
<organism evidence="12 13">
    <name type="scientific">Streptomyces nanshensis</name>
    <dbReference type="NCBI Taxonomy" id="518642"/>
    <lineage>
        <taxon>Bacteria</taxon>
        <taxon>Bacillati</taxon>
        <taxon>Actinomycetota</taxon>
        <taxon>Actinomycetes</taxon>
        <taxon>Kitasatosporales</taxon>
        <taxon>Streptomycetaceae</taxon>
        <taxon>Streptomyces</taxon>
    </lineage>
</organism>
<evidence type="ECO:0000256" key="5">
    <source>
        <dbReference type="ARBA" id="ARBA00022741"/>
    </source>
</evidence>
<name>A0A1E7L1P7_9ACTN</name>
<keyword evidence="3 11" id="KW-0633">Potassium transport</keyword>
<dbReference type="GO" id="GO:0005886">
    <property type="term" value="C:plasma membrane"/>
    <property type="evidence" value="ECO:0007669"/>
    <property type="project" value="UniProtKB-SubCell"/>
</dbReference>
<dbReference type="PATRIC" id="fig|518642.10.peg.4560"/>
<evidence type="ECO:0000313" key="12">
    <source>
        <dbReference type="EMBL" id="OEV10109.1"/>
    </source>
</evidence>
<keyword evidence="2 11" id="KW-1003">Cell membrane</keyword>
<dbReference type="GO" id="GO:0008556">
    <property type="term" value="F:P-type potassium transmembrane transporter activity"/>
    <property type="evidence" value="ECO:0007669"/>
    <property type="project" value="InterPro"/>
</dbReference>
<sequence>MNTAVRNTARLAAAVLRALLVLTLVTGVLYPLLVTGIAQAAFPHKADGSVVRSDGQAVGSTLIGQTWNTRDGGPDRRWFQPRPSASAYDPLASGASNLAATSPKLTRQIEARKKRIAAFNHVPRSAVPPDAVTASASGLDPDISPAYARIQTDRVARARGLDPADVRALVRRHTQGREAGFLGEPVVDVLELNLALRDLHR</sequence>
<comment type="subunit">
    <text evidence="11">The system is composed of three essential subunits: KdpA, KdpB and KdpC.</text>
</comment>
<reference evidence="12 13" key="1">
    <citation type="journal article" date="2016" name="Front. Microbiol.">
        <title>Comparative Genomics Analysis of Streptomyces Species Reveals Their Adaptation to the Marine Environment and Their Diversity at the Genomic Level.</title>
        <authorList>
            <person name="Tian X."/>
            <person name="Zhang Z."/>
            <person name="Yang T."/>
            <person name="Chen M."/>
            <person name="Li J."/>
            <person name="Chen F."/>
            <person name="Yang J."/>
            <person name="Li W."/>
            <person name="Zhang B."/>
            <person name="Zhang Z."/>
            <person name="Wu J."/>
            <person name="Zhang C."/>
            <person name="Long L."/>
            <person name="Xiao J."/>
        </authorList>
    </citation>
    <scope>NUCLEOTIDE SEQUENCE [LARGE SCALE GENOMIC DNA]</scope>
    <source>
        <strain evidence="12 13">SCSIO 10429</strain>
    </source>
</reference>
<dbReference type="NCBIfam" id="NF001454">
    <property type="entry name" value="PRK00315.1"/>
    <property type="match status" value="1"/>
</dbReference>
<keyword evidence="7 11" id="KW-0630">Potassium</keyword>
<dbReference type="AlphaFoldDB" id="A0A1E7L1P7"/>
<keyword evidence="5 11" id="KW-0547">Nucleotide-binding</keyword>
<gene>
    <name evidence="11" type="primary">kdpC</name>
    <name evidence="12" type="ORF">AN218_19025</name>
</gene>
<evidence type="ECO:0000256" key="2">
    <source>
        <dbReference type="ARBA" id="ARBA00022475"/>
    </source>
</evidence>
<proteinExistence type="inferred from homology"/>
<keyword evidence="4 11" id="KW-0812">Transmembrane</keyword>
<accession>A0A1E7L1P7</accession>
<evidence type="ECO:0000256" key="6">
    <source>
        <dbReference type="ARBA" id="ARBA00022840"/>
    </source>
</evidence>
<keyword evidence="6 11" id="KW-0067">ATP-binding</keyword>
<evidence type="ECO:0000256" key="7">
    <source>
        <dbReference type="ARBA" id="ARBA00022958"/>
    </source>
</evidence>
<keyword evidence="13" id="KW-1185">Reference proteome</keyword>
<dbReference type="HAMAP" id="MF_00276">
    <property type="entry name" value="KdpC"/>
    <property type="match status" value="1"/>
</dbReference>
<evidence type="ECO:0000256" key="9">
    <source>
        <dbReference type="ARBA" id="ARBA00023065"/>
    </source>
</evidence>
<comment type="subcellular location">
    <subcellularLocation>
        <location evidence="11">Cell membrane</location>
        <topology evidence="11">Single-pass membrane protein</topology>
    </subcellularLocation>
</comment>
<keyword evidence="8 11" id="KW-1133">Transmembrane helix</keyword>
<dbReference type="GO" id="GO:0005524">
    <property type="term" value="F:ATP binding"/>
    <property type="evidence" value="ECO:0007669"/>
    <property type="project" value="UniProtKB-UniRule"/>
</dbReference>
<evidence type="ECO:0000256" key="8">
    <source>
        <dbReference type="ARBA" id="ARBA00022989"/>
    </source>
</evidence>
<keyword evidence="10 11" id="KW-0472">Membrane</keyword>
<comment type="function">
    <text evidence="11">Part of the high-affinity ATP-driven potassium transport (or Kdp) system, which catalyzes the hydrolysis of ATP coupled with the electrogenic transport of potassium into the cytoplasm. This subunit acts as a catalytic chaperone that increases the ATP-binding affinity of the ATP-hydrolyzing subunit KdpB by the formation of a transient KdpB/KdpC/ATP ternary complex.</text>
</comment>
<evidence type="ECO:0000256" key="1">
    <source>
        <dbReference type="ARBA" id="ARBA00022448"/>
    </source>
</evidence>
<evidence type="ECO:0000256" key="11">
    <source>
        <dbReference type="HAMAP-Rule" id="MF_00276"/>
    </source>
</evidence>
<keyword evidence="9 11" id="KW-0406">Ion transport</keyword>
<dbReference type="PANTHER" id="PTHR30042">
    <property type="entry name" value="POTASSIUM-TRANSPORTING ATPASE C CHAIN"/>
    <property type="match status" value="1"/>
</dbReference>
<evidence type="ECO:0000313" key="13">
    <source>
        <dbReference type="Proteomes" id="UP000176005"/>
    </source>
</evidence>
<dbReference type="PANTHER" id="PTHR30042:SF2">
    <property type="entry name" value="POTASSIUM-TRANSPORTING ATPASE KDPC SUBUNIT"/>
    <property type="match status" value="1"/>
</dbReference>
<dbReference type="InterPro" id="IPR003820">
    <property type="entry name" value="KdpC"/>
</dbReference>
<dbReference type="RefSeq" id="WP_070018088.1">
    <property type="nucleotide sequence ID" value="NZ_LJGW01000324.1"/>
</dbReference>
<evidence type="ECO:0000256" key="10">
    <source>
        <dbReference type="ARBA" id="ARBA00023136"/>
    </source>
</evidence>
<dbReference type="EMBL" id="LJGW01000324">
    <property type="protein sequence ID" value="OEV10109.1"/>
    <property type="molecule type" value="Genomic_DNA"/>
</dbReference>
<keyword evidence="1 11" id="KW-0813">Transport</keyword>